<proteinExistence type="predicted"/>
<accession>A0A9X4DH13</accession>
<gene>
    <name evidence="1" type="ORF">NP554_29575</name>
</gene>
<dbReference type="Proteomes" id="UP001150728">
    <property type="component" value="Unassembled WGS sequence"/>
</dbReference>
<dbReference type="AlphaFoldDB" id="A0A9X4DH13"/>
<protein>
    <submittedName>
        <fullName evidence="1">Uncharacterized protein</fullName>
    </submittedName>
</protein>
<comment type="caution">
    <text evidence="1">The sequence shown here is derived from an EMBL/GenBank/DDBJ whole genome shotgun (WGS) entry which is preliminary data.</text>
</comment>
<dbReference type="RefSeq" id="WP_274085924.1">
    <property type="nucleotide sequence ID" value="NZ_JANIAM010000054.1"/>
</dbReference>
<sequence length="53" mass="5599">MNTFAVDAESLIAVAIPEQVVTSSLSPIIEIHTAGLNDLPHPLSTATLWVAML</sequence>
<name>A0A9X4DH13_9PSED</name>
<evidence type="ECO:0000313" key="2">
    <source>
        <dbReference type="Proteomes" id="UP001150728"/>
    </source>
</evidence>
<evidence type="ECO:0000313" key="1">
    <source>
        <dbReference type="EMBL" id="MDD2115950.1"/>
    </source>
</evidence>
<dbReference type="EMBL" id="JANIAM010000054">
    <property type="protein sequence ID" value="MDD2115950.1"/>
    <property type="molecule type" value="Genomic_DNA"/>
</dbReference>
<reference evidence="1" key="1">
    <citation type="submission" date="2022-07" db="EMBL/GenBank/DDBJ databases">
        <title>Multi-strain Analysis of Pseudomonas putida Reveals Metabolic and Genetic Diversity.</title>
        <authorList>
            <person name="Monk J.M."/>
        </authorList>
    </citation>
    <scope>NUCLEOTIDE SEQUENCE</scope>
    <source>
        <strain evidence="1">17633</strain>
    </source>
</reference>
<organism evidence="1 2">
    <name type="scientific">Pseudomonas asiatica</name>
    <dbReference type="NCBI Taxonomy" id="2219225"/>
    <lineage>
        <taxon>Bacteria</taxon>
        <taxon>Pseudomonadati</taxon>
        <taxon>Pseudomonadota</taxon>
        <taxon>Gammaproteobacteria</taxon>
        <taxon>Pseudomonadales</taxon>
        <taxon>Pseudomonadaceae</taxon>
        <taxon>Pseudomonas</taxon>
    </lineage>
</organism>